<keyword evidence="3" id="KW-1185">Reference proteome</keyword>
<evidence type="ECO:0000256" key="1">
    <source>
        <dbReference type="SAM" id="MobiDB-lite"/>
    </source>
</evidence>
<dbReference type="Proteomes" id="UP000681027">
    <property type="component" value="Unassembled WGS sequence"/>
</dbReference>
<protein>
    <submittedName>
        <fullName evidence="2">Uncharacterized protein</fullName>
    </submittedName>
</protein>
<sequence length="46" mass="5241">MTKKKQTPSSEVDQKKLLNDKVEALRKNNFEDEHVRKVTLSGGQGQ</sequence>
<comment type="caution">
    <text evidence="2">The sequence shown here is derived from an EMBL/GenBank/DDBJ whole genome shotgun (WGS) entry which is preliminary data.</text>
</comment>
<accession>A0ABS5NVJ7</accession>
<dbReference type="RefSeq" id="WP_213102415.1">
    <property type="nucleotide sequence ID" value="NZ_JAGYPM010000003.1"/>
</dbReference>
<feature type="region of interest" description="Disordered" evidence="1">
    <location>
        <begin position="1"/>
        <end position="20"/>
    </location>
</feature>
<evidence type="ECO:0000313" key="3">
    <source>
        <dbReference type="Proteomes" id="UP000681027"/>
    </source>
</evidence>
<dbReference type="EMBL" id="JAGYPM010000003">
    <property type="protein sequence ID" value="MBS4190939.1"/>
    <property type="molecule type" value="Genomic_DNA"/>
</dbReference>
<organism evidence="2 3">
    <name type="scientific">Cytobacillus citreus</name>
    <dbReference type="NCBI Taxonomy" id="2833586"/>
    <lineage>
        <taxon>Bacteria</taxon>
        <taxon>Bacillati</taxon>
        <taxon>Bacillota</taxon>
        <taxon>Bacilli</taxon>
        <taxon>Bacillales</taxon>
        <taxon>Bacillaceae</taxon>
        <taxon>Cytobacillus</taxon>
    </lineage>
</organism>
<name>A0ABS5NVJ7_9BACI</name>
<gene>
    <name evidence="2" type="ORF">KHA94_12175</name>
</gene>
<proteinExistence type="predicted"/>
<evidence type="ECO:0000313" key="2">
    <source>
        <dbReference type="EMBL" id="MBS4190939.1"/>
    </source>
</evidence>
<reference evidence="2 3" key="1">
    <citation type="submission" date="2021-05" db="EMBL/GenBank/DDBJ databases">
        <title>Novel Bacillus species.</title>
        <authorList>
            <person name="Liu G."/>
        </authorList>
    </citation>
    <scope>NUCLEOTIDE SEQUENCE [LARGE SCALE GENOMIC DNA]</scope>
    <source>
        <strain evidence="2 3">FJAT-49705</strain>
    </source>
</reference>